<feature type="compositionally biased region" description="Basic residues" evidence="5">
    <location>
        <begin position="501"/>
        <end position="514"/>
    </location>
</feature>
<feature type="transmembrane region" description="Helical" evidence="6">
    <location>
        <begin position="208"/>
        <end position="227"/>
    </location>
</feature>
<comment type="caution">
    <text evidence="7">The sequence shown here is derived from an EMBL/GenBank/DDBJ whole genome shotgun (WGS) entry which is preliminary data.</text>
</comment>
<gene>
    <name evidence="7" type="ORF">V5799_016913</name>
</gene>
<keyword evidence="2 6" id="KW-0812">Transmembrane</keyword>
<dbReference type="Gene3D" id="1.20.1250.20">
    <property type="entry name" value="MFS general substrate transporter like domains"/>
    <property type="match status" value="1"/>
</dbReference>
<dbReference type="Pfam" id="PF00083">
    <property type="entry name" value="Sugar_tr"/>
    <property type="match status" value="1"/>
</dbReference>
<proteinExistence type="predicted"/>
<accession>A0AAQ4F3N5</accession>
<organism evidence="7 8">
    <name type="scientific">Amblyomma americanum</name>
    <name type="common">Lone star tick</name>
    <dbReference type="NCBI Taxonomy" id="6943"/>
    <lineage>
        <taxon>Eukaryota</taxon>
        <taxon>Metazoa</taxon>
        <taxon>Ecdysozoa</taxon>
        <taxon>Arthropoda</taxon>
        <taxon>Chelicerata</taxon>
        <taxon>Arachnida</taxon>
        <taxon>Acari</taxon>
        <taxon>Parasitiformes</taxon>
        <taxon>Ixodida</taxon>
        <taxon>Ixodoidea</taxon>
        <taxon>Ixodidae</taxon>
        <taxon>Amblyomminae</taxon>
        <taxon>Amblyomma</taxon>
    </lineage>
</organism>
<keyword evidence="8" id="KW-1185">Reference proteome</keyword>
<keyword evidence="3 6" id="KW-1133">Transmembrane helix</keyword>
<evidence type="ECO:0000256" key="1">
    <source>
        <dbReference type="ARBA" id="ARBA00004141"/>
    </source>
</evidence>
<protein>
    <submittedName>
        <fullName evidence="7">Uncharacterized protein</fullName>
    </submittedName>
</protein>
<evidence type="ECO:0000313" key="7">
    <source>
        <dbReference type="EMBL" id="KAK8781744.1"/>
    </source>
</evidence>
<evidence type="ECO:0000256" key="3">
    <source>
        <dbReference type="ARBA" id="ARBA00022989"/>
    </source>
</evidence>
<evidence type="ECO:0000256" key="6">
    <source>
        <dbReference type="SAM" id="Phobius"/>
    </source>
</evidence>
<dbReference type="PANTHER" id="PTHR24064">
    <property type="entry name" value="SOLUTE CARRIER FAMILY 22 MEMBER"/>
    <property type="match status" value="1"/>
</dbReference>
<feature type="transmembrane region" description="Helical" evidence="6">
    <location>
        <begin position="293"/>
        <end position="312"/>
    </location>
</feature>
<feature type="transmembrane region" description="Helical" evidence="6">
    <location>
        <begin position="48"/>
        <end position="69"/>
    </location>
</feature>
<evidence type="ECO:0000256" key="2">
    <source>
        <dbReference type="ARBA" id="ARBA00022692"/>
    </source>
</evidence>
<feature type="transmembrane region" description="Helical" evidence="6">
    <location>
        <begin position="440"/>
        <end position="461"/>
    </location>
</feature>
<keyword evidence="4 6" id="KW-0472">Membrane</keyword>
<name>A0AAQ4F3N5_AMBAM</name>
<sequence length="562" mass="61162">MAKSPSAGGSSQQVSSLLLTGFTTTDQRNAIQENVYVILGHGGFQRRVLFTGMLSVVVLLQHALANWLFARDVSHWCAPPPDLLDIPTDVWRNVAIPLGADGKPSSCDVYDPPFPPVGRRPAILFSVTALLAFCIGCSGSQTFAMFLVTRFFVSASSCSLQVLIFILLYEVTGSDRRALYGVLDTAVGTTVVAPTLHLLSRLQPRWELAHMVLILPTAVLALWCYLLEESPSWLLAVWNTRAAERVILIVAEQNGVDLVKARATFQALKQQIKKQTPQVTTTSGSDSIVPGTFARRAFSVVLCWFSVNFTYYGLVLRNVDSGDIWRAVHVVLQVLLYAAIWRFLQSRGQRETFFIMLGLLCTLMTFQASVQFAGATPLFALADAAVQCVSSATLSVNYGYTAEVFPTVIRSVGLSISYSAGRLGVLAVGTLMAFTDRGSVVYINLLMTILILLSAAAIQWLPEIFVEKRKQVVTPADMTEKQRKAVIQASLSPTATSPARERRRSPRRARKAKSPVKSPSKSVVRSPAMSPLALSPAETVSPATAGKASRQTKSRSDQMAVG</sequence>
<dbReference type="InterPro" id="IPR005828">
    <property type="entry name" value="MFS_sugar_transport-like"/>
</dbReference>
<dbReference type="EMBL" id="JARKHS020007388">
    <property type="protein sequence ID" value="KAK8781744.1"/>
    <property type="molecule type" value="Genomic_DNA"/>
</dbReference>
<feature type="transmembrane region" description="Helical" evidence="6">
    <location>
        <begin position="324"/>
        <end position="341"/>
    </location>
</feature>
<feature type="compositionally biased region" description="Low complexity" evidence="5">
    <location>
        <begin position="515"/>
        <end position="528"/>
    </location>
</feature>
<reference evidence="7 8" key="1">
    <citation type="journal article" date="2023" name="Arcadia Sci">
        <title>De novo assembly of a long-read Amblyomma americanum tick genome.</title>
        <authorList>
            <person name="Chou S."/>
            <person name="Poskanzer K.E."/>
            <person name="Rollins M."/>
            <person name="Thuy-Boun P.S."/>
        </authorList>
    </citation>
    <scope>NUCLEOTIDE SEQUENCE [LARGE SCALE GENOMIC DNA]</scope>
    <source>
        <strain evidence="7">F_SG_1</strain>
        <tissue evidence="7">Salivary glands</tissue>
    </source>
</reference>
<evidence type="ECO:0000256" key="5">
    <source>
        <dbReference type="SAM" id="MobiDB-lite"/>
    </source>
</evidence>
<dbReference type="Proteomes" id="UP001321473">
    <property type="component" value="Unassembled WGS sequence"/>
</dbReference>
<dbReference type="GO" id="GO:0022857">
    <property type="term" value="F:transmembrane transporter activity"/>
    <property type="evidence" value="ECO:0007669"/>
    <property type="project" value="InterPro"/>
</dbReference>
<feature type="transmembrane region" description="Helical" evidence="6">
    <location>
        <begin position="122"/>
        <end position="139"/>
    </location>
</feature>
<feature type="region of interest" description="Disordered" evidence="5">
    <location>
        <begin position="483"/>
        <end position="562"/>
    </location>
</feature>
<feature type="transmembrane region" description="Helical" evidence="6">
    <location>
        <begin position="412"/>
        <end position="434"/>
    </location>
</feature>
<evidence type="ECO:0000256" key="4">
    <source>
        <dbReference type="ARBA" id="ARBA00023136"/>
    </source>
</evidence>
<dbReference type="InterPro" id="IPR036259">
    <property type="entry name" value="MFS_trans_sf"/>
</dbReference>
<evidence type="ECO:0000313" key="8">
    <source>
        <dbReference type="Proteomes" id="UP001321473"/>
    </source>
</evidence>
<dbReference type="GO" id="GO:0016020">
    <property type="term" value="C:membrane"/>
    <property type="evidence" value="ECO:0007669"/>
    <property type="project" value="UniProtKB-SubCell"/>
</dbReference>
<dbReference type="SUPFAM" id="SSF103473">
    <property type="entry name" value="MFS general substrate transporter"/>
    <property type="match status" value="1"/>
</dbReference>
<dbReference type="AlphaFoldDB" id="A0AAQ4F3N5"/>
<feature type="transmembrane region" description="Helical" evidence="6">
    <location>
        <begin position="151"/>
        <end position="169"/>
    </location>
</feature>
<feature type="transmembrane region" description="Helical" evidence="6">
    <location>
        <begin position="353"/>
        <end position="372"/>
    </location>
</feature>
<comment type="subcellular location">
    <subcellularLocation>
        <location evidence="1">Membrane</location>
        <topology evidence="1">Multi-pass membrane protein</topology>
    </subcellularLocation>
</comment>